<evidence type="ECO:0000313" key="2">
    <source>
        <dbReference type="RefSeq" id="XP_075092226.1"/>
    </source>
</evidence>
<reference evidence="2" key="2">
    <citation type="submission" date="2025-08" db="UniProtKB">
        <authorList>
            <consortium name="RefSeq"/>
        </authorList>
    </citation>
    <scope>IDENTIFICATION</scope>
    <source>
        <tissue evidence="2">Leaf</tissue>
    </source>
</reference>
<dbReference type="Proteomes" id="UP000790787">
    <property type="component" value="Chromosome 18"/>
</dbReference>
<evidence type="ECO:0000313" key="1">
    <source>
        <dbReference type="Proteomes" id="UP000790787"/>
    </source>
</evidence>
<proteinExistence type="predicted"/>
<name>A0AC58T4T4_TOBAC</name>
<keyword evidence="1" id="KW-1185">Reference proteome</keyword>
<accession>A0AC58T4T4</accession>
<organism evidence="1 2">
    <name type="scientific">Nicotiana tabacum</name>
    <name type="common">Common tobacco</name>
    <dbReference type="NCBI Taxonomy" id="4097"/>
    <lineage>
        <taxon>Eukaryota</taxon>
        <taxon>Viridiplantae</taxon>
        <taxon>Streptophyta</taxon>
        <taxon>Embryophyta</taxon>
        <taxon>Tracheophyta</taxon>
        <taxon>Spermatophyta</taxon>
        <taxon>Magnoliopsida</taxon>
        <taxon>eudicotyledons</taxon>
        <taxon>Gunneridae</taxon>
        <taxon>Pentapetalae</taxon>
        <taxon>asterids</taxon>
        <taxon>lamiids</taxon>
        <taxon>Solanales</taxon>
        <taxon>Solanaceae</taxon>
        <taxon>Nicotianoideae</taxon>
        <taxon>Nicotianeae</taxon>
        <taxon>Nicotiana</taxon>
    </lineage>
</organism>
<sequence length="205" mass="23681">MAKPPAFAPYHMASPELEELKKQLKELLDAGHIRPLKAPFGVPFVVVYRDDIVIYSNTLEEHMEHLRKVFQVLQDNELYIKRGKCKFAQSKVNFLGHVISNGELCMDEAKDKQPMTFDNRKLNETERRYTVQEKEMTAIKKLTPKQARWQDFLAEFDYALEYKPGKGNVVADALSRKAELAAITSTRWDIREAIKEGMQHDPTAK</sequence>
<protein>
    <submittedName>
        <fullName evidence="2">Uncharacterized protein LOC142172495</fullName>
    </submittedName>
</protein>
<dbReference type="RefSeq" id="XP_075092226.1">
    <property type="nucleotide sequence ID" value="XM_075236125.1"/>
</dbReference>
<gene>
    <name evidence="2" type="primary">LOC142172495</name>
</gene>
<reference evidence="1" key="1">
    <citation type="journal article" date="2014" name="Nat. Commun.">
        <title>The tobacco genome sequence and its comparison with those of tomato and potato.</title>
        <authorList>
            <person name="Sierro N."/>
            <person name="Battey J.N."/>
            <person name="Ouadi S."/>
            <person name="Bakaher N."/>
            <person name="Bovet L."/>
            <person name="Willig A."/>
            <person name="Goepfert S."/>
            <person name="Peitsch M.C."/>
            <person name="Ivanov N.V."/>
        </authorList>
    </citation>
    <scope>NUCLEOTIDE SEQUENCE [LARGE SCALE GENOMIC DNA]</scope>
</reference>